<feature type="domain" description="J" evidence="2">
    <location>
        <begin position="3"/>
        <end position="70"/>
    </location>
</feature>
<dbReference type="OMA" id="WGYVEYI"/>
<evidence type="ECO:0000313" key="3">
    <source>
        <dbReference type="EMBL" id="CAD8158513.1"/>
    </source>
</evidence>
<evidence type="ECO:0000259" key="2">
    <source>
        <dbReference type="PROSITE" id="PS50076"/>
    </source>
</evidence>
<protein>
    <recommendedName>
        <fullName evidence="2">J domain-containing protein</fullName>
    </recommendedName>
</protein>
<evidence type="ECO:0000256" key="1">
    <source>
        <dbReference type="ARBA" id="ARBA00023186"/>
    </source>
</evidence>
<keyword evidence="4" id="KW-1185">Reference proteome</keyword>
<dbReference type="Pfam" id="PF11875">
    <property type="entry name" value="DnaJ-like_C11_C"/>
    <property type="match status" value="1"/>
</dbReference>
<comment type="caution">
    <text evidence="3">The sequence shown here is derived from an EMBL/GenBank/DDBJ whole genome shotgun (WGS) entry which is preliminary data.</text>
</comment>
<dbReference type="PANTHER" id="PTHR44914:SF1">
    <property type="entry name" value="CHAPERONE PROTEIN DNAJ 13"/>
    <property type="match status" value="1"/>
</dbReference>
<dbReference type="InterPro" id="IPR024586">
    <property type="entry name" value="DnaJ-like_C11_C"/>
</dbReference>
<reference evidence="3" key="1">
    <citation type="submission" date="2021-01" db="EMBL/GenBank/DDBJ databases">
        <authorList>
            <consortium name="Genoscope - CEA"/>
            <person name="William W."/>
        </authorList>
    </citation>
    <scope>NUCLEOTIDE SEQUENCE</scope>
</reference>
<dbReference type="PROSITE" id="PS50076">
    <property type="entry name" value="DNAJ_2"/>
    <property type="match status" value="1"/>
</dbReference>
<dbReference type="EMBL" id="CAJJDP010000035">
    <property type="protein sequence ID" value="CAD8158513.1"/>
    <property type="molecule type" value="Genomic_DNA"/>
</dbReference>
<organism evidence="3 4">
    <name type="scientific">Paramecium octaurelia</name>
    <dbReference type="NCBI Taxonomy" id="43137"/>
    <lineage>
        <taxon>Eukaryota</taxon>
        <taxon>Sar</taxon>
        <taxon>Alveolata</taxon>
        <taxon>Ciliophora</taxon>
        <taxon>Intramacronucleata</taxon>
        <taxon>Oligohymenophorea</taxon>
        <taxon>Peniculida</taxon>
        <taxon>Parameciidae</taxon>
        <taxon>Paramecium</taxon>
    </lineage>
</organism>
<evidence type="ECO:0000313" key="4">
    <source>
        <dbReference type="Proteomes" id="UP000683925"/>
    </source>
</evidence>
<sequence length="552" mass="64752">MQNPYQSLGLPEDASFSQIKEQYRELSKVFHPDKQSQENYNLSVETFEKIDQAYKIIGNEFNKLVYDNFGFAGVQLLMENKQHFELIEWQFHQGKNVIEDIRVQLLLLKLEEEELNSYSTLKSFLCEATFQNTFICTTNQNQKCAFIQQILQLPRWKQFEFALKSEINLLNYNNKEVEISKNYLVTALSLNLPLIKGCGIEIQQQLPSMEIDQITFKKKSSFGEIHFNLANNQQGDYVPQIVAAIGKDQSSIQITFDAQEKQLHFDKQLSERLTLQGYVKHKNYNAQLSYQFVKEQNYGSCVRLCYFKNANKSLLLLSSDFRVQYAHLRFDWQSTLSDSNQMSVIFTLRKMNSQMRFPFAFQVQSLKSLVFWIIGPQVLPLIWKRNWLSPWNDLQNKKRQLYLHKIEEYQKFNEETRRNIEQGDNFQKALKFETDQKGLIITLAYAGELGDINQYLQNKVPNQYLSNIKEQLQAEILDSGLFIPPNCLDKLDGFFKVSSKKNSSHYWGYVEYIYKGKAGSKKWNWAEPLSIGNVCKQNQYSIIETILGYIYK</sequence>
<dbReference type="Proteomes" id="UP000683925">
    <property type="component" value="Unassembled WGS sequence"/>
</dbReference>
<dbReference type="AlphaFoldDB" id="A0A8S1U3A6"/>
<dbReference type="OrthoDB" id="436519at2759"/>
<name>A0A8S1U3A6_PAROT</name>
<gene>
    <name evidence="3" type="ORF">POCTA_138.1.T0350245</name>
</gene>
<dbReference type="InterPro" id="IPR001623">
    <property type="entry name" value="DnaJ_domain"/>
</dbReference>
<keyword evidence="1" id="KW-0143">Chaperone</keyword>
<dbReference type="PANTHER" id="PTHR44914">
    <property type="entry name" value="CHAPERONE PROTEIN DNAJ 13"/>
    <property type="match status" value="1"/>
</dbReference>
<dbReference type="Pfam" id="PF00226">
    <property type="entry name" value="DnaJ"/>
    <property type="match status" value="1"/>
</dbReference>
<dbReference type="SMART" id="SM00271">
    <property type="entry name" value="DnaJ"/>
    <property type="match status" value="1"/>
</dbReference>
<accession>A0A8S1U3A6</accession>
<proteinExistence type="predicted"/>
<dbReference type="InterPro" id="IPR042162">
    <property type="entry name" value="AtJ13"/>
</dbReference>
<dbReference type="CDD" id="cd06257">
    <property type="entry name" value="DnaJ"/>
    <property type="match status" value="1"/>
</dbReference>